<feature type="transmembrane region" description="Helical" evidence="11">
    <location>
        <begin position="136"/>
        <end position="156"/>
    </location>
</feature>
<keyword evidence="3 11" id="KW-0812">Transmembrane</keyword>
<dbReference type="GO" id="GO:0004930">
    <property type="term" value="F:G protein-coupled receptor activity"/>
    <property type="evidence" value="ECO:0007669"/>
    <property type="project" value="UniProtKB-KW"/>
</dbReference>
<keyword evidence="7" id="KW-0675">Receptor</keyword>
<feature type="domain" description="G-protein coupled receptors family 1 profile" evidence="12">
    <location>
        <begin position="1"/>
        <end position="152"/>
    </location>
</feature>
<dbReference type="SUPFAM" id="SSF81321">
    <property type="entry name" value="Family A G protein-coupled receptor-like"/>
    <property type="match status" value="1"/>
</dbReference>
<feature type="transmembrane region" description="Helical" evidence="11">
    <location>
        <begin position="88"/>
        <end position="109"/>
    </location>
</feature>
<dbReference type="PRINTS" id="PR00237">
    <property type="entry name" value="GPCRRHODOPSN"/>
</dbReference>
<dbReference type="PANTHER" id="PTHR24246">
    <property type="entry name" value="OLFACTORY RECEPTOR AND ADENOSINE RECEPTOR"/>
    <property type="match status" value="1"/>
</dbReference>
<comment type="subcellular location">
    <subcellularLocation>
        <location evidence="1">Cell membrane</location>
        <topology evidence="1">Multi-pass membrane protein</topology>
    </subcellularLocation>
</comment>
<evidence type="ECO:0000256" key="8">
    <source>
        <dbReference type="ARBA" id="ARBA00023180"/>
    </source>
</evidence>
<feature type="region of interest" description="Disordered" evidence="10">
    <location>
        <begin position="194"/>
        <end position="213"/>
    </location>
</feature>
<evidence type="ECO:0000256" key="10">
    <source>
        <dbReference type="SAM" id="MobiDB-lite"/>
    </source>
</evidence>
<keyword evidence="8" id="KW-0325">Glycoprotein</keyword>
<gene>
    <name evidence="13" type="ORF">ACEWY4_013325</name>
</gene>
<evidence type="ECO:0000256" key="4">
    <source>
        <dbReference type="ARBA" id="ARBA00022989"/>
    </source>
</evidence>
<proteinExistence type="predicted"/>
<dbReference type="GO" id="GO:0005886">
    <property type="term" value="C:plasma membrane"/>
    <property type="evidence" value="ECO:0007669"/>
    <property type="project" value="UniProtKB-SubCell"/>
</dbReference>
<dbReference type="EMBL" id="JBHFQA010000011">
    <property type="protein sequence ID" value="KAL2091062.1"/>
    <property type="molecule type" value="Genomic_DNA"/>
</dbReference>
<dbReference type="InterPro" id="IPR000276">
    <property type="entry name" value="GPCR_Rhodpsn"/>
</dbReference>
<dbReference type="PANTHER" id="PTHR24246:SF54">
    <property type="entry name" value="ADENOSINE RECEPTOR A1-RELATED"/>
    <property type="match status" value="1"/>
</dbReference>
<dbReference type="Gene3D" id="1.20.1070.10">
    <property type="entry name" value="Rhodopsin 7-helix transmembrane proteins"/>
    <property type="match status" value="1"/>
</dbReference>
<keyword evidence="5" id="KW-0297">G-protein coupled receptor</keyword>
<feature type="transmembrane region" description="Helical" evidence="11">
    <location>
        <begin position="7"/>
        <end position="31"/>
    </location>
</feature>
<evidence type="ECO:0000256" key="2">
    <source>
        <dbReference type="ARBA" id="ARBA00022475"/>
    </source>
</evidence>
<dbReference type="AlphaFoldDB" id="A0ABD1JW08"/>
<sequence length="213" mass="23775">MMFTPTFCFIVSLAVVDFLVGAVAVALAVLVDGRVRTSFYGCLMPSCGFIPMFGWNRQDTLAEMEASNSTTITCTFLAVIPMTYMVNFNFFTCLLPPLVLMMVLYLCIFTRIHKQLRGSGASGSGSHTNYQKERKLAQFLLLVLVLFAVFYVGILLSQANSAINPVVYALQIQKIRAALQSTWRRAFLCKEEEKTQRSSQSPVQDSFSNQNNS</sequence>
<organism evidence="13 14">
    <name type="scientific">Coilia grayii</name>
    <name type="common">Gray's grenadier anchovy</name>
    <dbReference type="NCBI Taxonomy" id="363190"/>
    <lineage>
        <taxon>Eukaryota</taxon>
        <taxon>Metazoa</taxon>
        <taxon>Chordata</taxon>
        <taxon>Craniata</taxon>
        <taxon>Vertebrata</taxon>
        <taxon>Euteleostomi</taxon>
        <taxon>Actinopterygii</taxon>
        <taxon>Neopterygii</taxon>
        <taxon>Teleostei</taxon>
        <taxon>Clupei</taxon>
        <taxon>Clupeiformes</taxon>
        <taxon>Clupeoidei</taxon>
        <taxon>Engraulidae</taxon>
        <taxon>Coilinae</taxon>
        <taxon>Coilia</taxon>
    </lineage>
</organism>
<keyword evidence="14" id="KW-1185">Reference proteome</keyword>
<evidence type="ECO:0000259" key="12">
    <source>
        <dbReference type="PROSITE" id="PS50262"/>
    </source>
</evidence>
<evidence type="ECO:0000256" key="3">
    <source>
        <dbReference type="ARBA" id="ARBA00022692"/>
    </source>
</evidence>
<accession>A0ABD1JW08</accession>
<keyword evidence="6 11" id="KW-0472">Membrane</keyword>
<dbReference type="Pfam" id="PF00001">
    <property type="entry name" value="7tm_1"/>
    <property type="match status" value="1"/>
</dbReference>
<evidence type="ECO:0000313" key="13">
    <source>
        <dbReference type="EMBL" id="KAL2091062.1"/>
    </source>
</evidence>
<evidence type="ECO:0000256" key="1">
    <source>
        <dbReference type="ARBA" id="ARBA00004651"/>
    </source>
</evidence>
<keyword evidence="4 11" id="KW-1133">Transmembrane helix</keyword>
<evidence type="ECO:0000313" key="14">
    <source>
        <dbReference type="Proteomes" id="UP001591681"/>
    </source>
</evidence>
<evidence type="ECO:0000256" key="7">
    <source>
        <dbReference type="ARBA" id="ARBA00023170"/>
    </source>
</evidence>
<evidence type="ECO:0000256" key="5">
    <source>
        <dbReference type="ARBA" id="ARBA00023040"/>
    </source>
</evidence>
<name>A0ABD1JW08_9TELE</name>
<keyword evidence="9" id="KW-0807">Transducer</keyword>
<dbReference type="PROSITE" id="PS50262">
    <property type="entry name" value="G_PROTEIN_RECEP_F1_2"/>
    <property type="match status" value="1"/>
</dbReference>
<dbReference type="Proteomes" id="UP001591681">
    <property type="component" value="Unassembled WGS sequence"/>
</dbReference>
<evidence type="ECO:0000256" key="11">
    <source>
        <dbReference type="SAM" id="Phobius"/>
    </source>
</evidence>
<evidence type="ECO:0000256" key="9">
    <source>
        <dbReference type="ARBA" id="ARBA00023224"/>
    </source>
</evidence>
<protein>
    <recommendedName>
        <fullName evidence="12">G-protein coupled receptors family 1 profile domain-containing protein</fullName>
    </recommendedName>
</protein>
<reference evidence="13 14" key="1">
    <citation type="submission" date="2024-09" db="EMBL/GenBank/DDBJ databases">
        <title>A chromosome-level genome assembly of Gray's grenadier anchovy, Coilia grayii.</title>
        <authorList>
            <person name="Fu Z."/>
        </authorList>
    </citation>
    <scope>NUCLEOTIDE SEQUENCE [LARGE SCALE GENOMIC DNA]</scope>
    <source>
        <strain evidence="13">G4</strain>
        <tissue evidence="13">Muscle</tissue>
    </source>
</reference>
<comment type="caution">
    <text evidence="13">The sequence shown here is derived from an EMBL/GenBank/DDBJ whole genome shotgun (WGS) entry which is preliminary data.</text>
</comment>
<dbReference type="InterPro" id="IPR017452">
    <property type="entry name" value="GPCR_Rhodpsn_7TM"/>
</dbReference>
<feature type="compositionally biased region" description="Polar residues" evidence="10">
    <location>
        <begin position="197"/>
        <end position="213"/>
    </location>
</feature>
<keyword evidence="2" id="KW-1003">Cell membrane</keyword>
<evidence type="ECO:0000256" key="6">
    <source>
        <dbReference type="ARBA" id="ARBA00023136"/>
    </source>
</evidence>